<evidence type="ECO:0000256" key="6">
    <source>
        <dbReference type="ARBA" id="ARBA00022777"/>
    </source>
</evidence>
<evidence type="ECO:0000256" key="1">
    <source>
        <dbReference type="ARBA" id="ARBA00004761"/>
    </source>
</evidence>
<proteinExistence type="inferred from homology"/>
<reference evidence="10 11" key="1">
    <citation type="submission" date="2021-01" db="EMBL/GenBank/DDBJ databases">
        <title>WGS of actinomycetes isolated from Thailand.</title>
        <authorList>
            <person name="Thawai C."/>
        </authorList>
    </citation>
    <scope>NUCLEOTIDE SEQUENCE [LARGE SCALE GENOMIC DNA]</scope>
    <source>
        <strain evidence="10 11">LPG 2</strain>
    </source>
</reference>
<comment type="pathway">
    <text evidence="1">Carbohydrate acid metabolism.</text>
</comment>
<evidence type="ECO:0000256" key="9">
    <source>
        <dbReference type="RuleBase" id="RU363066"/>
    </source>
</evidence>
<dbReference type="Pfam" id="PF13671">
    <property type="entry name" value="AAA_33"/>
    <property type="match status" value="1"/>
</dbReference>
<protein>
    <recommendedName>
        <fullName evidence="3 9">Gluconokinase</fullName>
        <ecNumber evidence="3 9">2.7.1.12</ecNumber>
    </recommendedName>
</protein>
<comment type="caution">
    <text evidence="10">The sequence shown here is derived from an EMBL/GenBank/DDBJ whole genome shotgun (WGS) entry which is preliminary data.</text>
</comment>
<comment type="catalytic activity">
    <reaction evidence="8 9">
        <text>D-gluconate + ATP = 6-phospho-D-gluconate + ADP + H(+)</text>
        <dbReference type="Rhea" id="RHEA:19433"/>
        <dbReference type="ChEBI" id="CHEBI:15378"/>
        <dbReference type="ChEBI" id="CHEBI:18391"/>
        <dbReference type="ChEBI" id="CHEBI:30616"/>
        <dbReference type="ChEBI" id="CHEBI:58759"/>
        <dbReference type="ChEBI" id="CHEBI:456216"/>
        <dbReference type="EC" id="2.7.1.12"/>
    </reaction>
</comment>
<keyword evidence="11" id="KW-1185">Reference proteome</keyword>
<evidence type="ECO:0000256" key="5">
    <source>
        <dbReference type="ARBA" id="ARBA00022741"/>
    </source>
</evidence>
<comment type="similarity">
    <text evidence="2 9">Belongs to the gluconokinase GntK/GntV family.</text>
</comment>
<keyword evidence="7 9" id="KW-0067">ATP-binding</keyword>
<dbReference type="Gene3D" id="3.40.50.300">
    <property type="entry name" value="P-loop containing nucleotide triphosphate hydrolases"/>
    <property type="match status" value="1"/>
</dbReference>
<sequence>MGVSGSGKSTVAGLLAAGLGWPLVEGDELHPPANIAKMSAGQPLTDADRWPWLDAVAGLITERIDAGESVVVTCSALQRSYRDVLRRSVIGHSEATLTFVYLAGTRDELHRRLAARTGHFMPPELLDSQLAALEDPTPEPDVRTIDIGPPPAEVAAAALAALRNR</sequence>
<keyword evidence="4 9" id="KW-0808">Transferase</keyword>
<organism evidence="10 11">
    <name type="scientific">Nocardia acididurans</name>
    <dbReference type="NCBI Taxonomy" id="2802282"/>
    <lineage>
        <taxon>Bacteria</taxon>
        <taxon>Bacillati</taxon>
        <taxon>Actinomycetota</taxon>
        <taxon>Actinomycetes</taxon>
        <taxon>Mycobacteriales</taxon>
        <taxon>Nocardiaceae</taxon>
        <taxon>Nocardia</taxon>
    </lineage>
</organism>
<gene>
    <name evidence="10" type="ORF">JK358_09800</name>
</gene>
<dbReference type="InterPro" id="IPR006001">
    <property type="entry name" value="Therm_gnt_kin"/>
</dbReference>
<dbReference type="PANTHER" id="PTHR43442">
    <property type="entry name" value="GLUCONOKINASE-RELATED"/>
    <property type="match status" value="1"/>
</dbReference>
<evidence type="ECO:0000256" key="4">
    <source>
        <dbReference type="ARBA" id="ARBA00022679"/>
    </source>
</evidence>
<evidence type="ECO:0000256" key="7">
    <source>
        <dbReference type="ARBA" id="ARBA00022840"/>
    </source>
</evidence>
<accession>A0ABS1M2C5</accession>
<dbReference type="SUPFAM" id="SSF52540">
    <property type="entry name" value="P-loop containing nucleoside triphosphate hydrolases"/>
    <property type="match status" value="1"/>
</dbReference>
<evidence type="ECO:0000256" key="8">
    <source>
        <dbReference type="ARBA" id="ARBA00048090"/>
    </source>
</evidence>
<dbReference type="EC" id="2.7.1.12" evidence="3 9"/>
<dbReference type="Proteomes" id="UP000602198">
    <property type="component" value="Unassembled WGS sequence"/>
</dbReference>
<dbReference type="NCBIfam" id="TIGR01313">
    <property type="entry name" value="therm_gnt_kin"/>
    <property type="match status" value="1"/>
</dbReference>
<evidence type="ECO:0000256" key="3">
    <source>
        <dbReference type="ARBA" id="ARBA00012054"/>
    </source>
</evidence>
<evidence type="ECO:0000313" key="10">
    <source>
        <dbReference type="EMBL" id="MBL1074690.1"/>
    </source>
</evidence>
<dbReference type="EMBL" id="JAERRJ010000003">
    <property type="protein sequence ID" value="MBL1074690.1"/>
    <property type="molecule type" value="Genomic_DNA"/>
</dbReference>
<keyword evidence="5 9" id="KW-0547">Nucleotide-binding</keyword>
<evidence type="ECO:0000313" key="11">
    <source>
        <dbReference type="Proteomes" id="UP000602198"/>
    </source>
</evidence>
<dbReference type="InterPro" id="IPR027417">
    <property type="entry name" value="P-loop_NTPase"/>
</dbReference>
<evidence type="ECO:0000256" key="2">
    <source>
        <dbReference type="ARBA" id="ARBA00008420"/>
    </source>
</evidence>
<dbReference type="CDD" id="cd02021">
    <property type="entry name" value="GntK"/>
    <property type="match status" value="1"/>
</dbReference>
<keyword evidence="6 9" id="KW-0418">Kinase</keyword>
<dbReference type="RefSeq" id="WP_201946276.1">
    <property type="nucleotide sequence ID" value="NZ_JAERRJ010000003.1"/>
</dbReference>
<dbReference type="PANTHER" id="PTHR43442:SF3">
    <property type="entry name" value="GLUCONOKINASE-RELATED"/>
    <property type="match status" value="1"/>
</dbReference>
<name>A0ABS1M2C5_9NOCA</name>